<feature type="binding site" evidence="4">
    <location>
        <begin position="22"/>
        <end position="24"/>
    </location>
    <ligand>
        <name>N(1)-(5-phospho-beta-D-ribosyl)glycinamide</name>
        <dbReference type="ChEBI" id="CHEBI:143788"/>
    </ligand>
</feature>
<evidence type="ECO:0000313" key="7">
    <source>
        <dbReference type="Proteomes" id="UP000321746"/>
    </source>
</evidence>
<dbReference type="EC" id="2.1.2.2" evidence="4"/>
<dbReference type="CDD" id="cd08645">
    <property type="entry name" value="FMT_core_GART"/>
    <property type="match status" value="1"/>
</dbReference>
<dbReference type="PANTHER" id="PTHR43369:SF2">
    <property type="entry name" value="PHOSPHORIBOSYLGLYCINAMIDE FORMYLTRANSFERASE"/>
    <property type="match status" value="1"/>
</dbReference>
<comment type="catalytic activity">
    <reaction evidence="4">
        <text>N(1)-(5-phospho-beta-D-ribosyl)glycinamide + (6R)-10-formyltetrahydrofolate = N(2)-formyl-N(1)-(5-phospho-beta-D-ribosyl)glycinamide + (6S)-5,6,7,8-tetrahydrofolate + H(+)</text>
        <dbReference type="Rhea" id="RHEA:15053"/>
        <dbReference type="ChEBI" id="CHEBI:15378"/>
        <dbReference type="ChEBI" id="CHEBI:57453"/>
        <dbReference type="ChEBI" id="CHEBI:143788"/>
        <dbReference type="ChEBI" id="CHEBI:147286"/>
        <dbReference type="ChEBI" id="CHEBI:195366"/>
        <dbReference type="EC" id="2.1.2.2"/>
    </reaction>
</comment>
<accession>A0A511XHB6</accession>
<evidence type="ECO:0000259" key="5">
    <source>
        <dbReference type="Pfam" id="PF00551"/>
    </source>
</evidence>
<evidence type="ECO:0000313" key="6">
    <source>
        <dbReference type="EMBL" id="GEN62340.1"/>
    </source>
</evidence>
<feature type="domain" description="Formyl transferase N-terminal" evidence="5">
    <location>
        <begin position="13"/>
        <end position="194"/>
    </location>
</feature>
<reference evidence="6 7" key="1">
    <citation type="submission" date="2019-07" db="EMBL/GenBank/DDBJ databases">
        <title>Whole genome shotgun sequence of Acetobacter oeni NBRC 105207.</title>
        <authorList>
            <person name="Hosoyama A."/>
            <person name="Uohara A."/>
            <person name="Ohji S."/>
            <person name="Ichikawa N."/>
        </authorList>
    </citation>
    <scope>NUCLEOTIDE SEQUENCE [LARGE SCALE GENOMIC DNA]</scope>
    <source>
        <strain evidence="6 7">NBRC 105207</strain>
    </source>
</reference>
<dbReference type="GO" id="GO:0004644">
    <property type="term" value="F:phosphoribosylglycinamide formyltransferase activity"/>
    <property type="evidence" value="ECO:0007669"/>
    <property type="project" value="UniProtKB-UniRule"/>
</dbReference>
<dbReference type="GO" id="GO:0006189">
    <property type="term" value="P:'de novo' IMP biosynthetic process"/>
    <property type="evidence" value="ECO:0007669"/>
    <property type="project" value="UniProtKB-UniRule"/>
</dbReference>
<dbReference type="InterPro" id="IPR036477">
    <property type="entry name" value="Formyl_transf_N_sf"/>
</dbReference>
<dbReference type="UniPathway" id="UPA00074">
    <property type="reaction ID" value="UER00126"/>
</dbReference>
<dbReference type="SUPFAM" id="SSF53328">
    <property type="entry name" value="Formyltransferase"/>
    <property type="match status" value="1"/>
</dbReference>
<dbReference type="Proteomes" id="UP000321746">
    <property type="component" value="Unassembled WGS sequence"/>
</dbReference>
<dbReference type="InterPro" id="IPR002376">
    <property type="entry name" value="Formyl_transf_N"/>
</dbReference>
<dbReference type="HAMAP" id="MF_01930">
    <property type="entry name" value="PurN"/>
    <property type="match status" value="1"/>
</dbReference>
<keyword evidence="3 4" id="KW-0658">Purine biosynthesis</keyword>
<dbReference type="AlphaFoldDB" id="A0A511XHB6"/>
<dbReference type="InterPro" id="IPR004607">
    <property type="entry name" value="GART"/>
</dbReference>
<keyword evidence="2 4" id="KW-0808">Transferase</keyword>
<organism evidence="6 7">
    <name type="scientific">Acetobacter oeni</name>
    <dbReference type="NCBI Taxonomy" id="304077"/>
    <lineage>
        <taxon>Bacteria</taxon>
        <taxon>Pseudomonadati</taxon>
        <taxon>Pseudomonadota</taxon>
        <taxon>Alphaproteobacteria</taxon>
        <taxon>Acetobacterales</taxon>
        <taxon>Acetobacteraceae</taxon>
        <taxon>Acetobacter</taxon>
    </lineage>
</organism>
<dbReference type="EMBL" id="BJYG01000005">
    <property type="protein sequence ID" value="GEN62340.1"/>
    <property type="molecule type" value="Genomic_DNA"/>
</dbReference>
<comment type="caution">
    <text evidence="6">The sequence shown here is derived from an EMBL/GenBank/DDBJ whole genome shotgun (WGS) entry which is preliminary data.</text>
</comment>
<sequence>MTSSSLPARRKIRIAILISGRGSNMRSLVTACTAADFPATVALVLSNREDAAGLTYAREAGVRAIAVPHKSCGKDRETHERAVNEALTASGIEFVCLAGYMRLLTPWFTNAWAGRMINIHPSLLPLFPGTHTHERALEAGVRIHGCTVHHVTAGMDEGPIIAQAAVPVFPSTDTPDVLAARVLAQEHVLYPAALRHILTGMTPECAGMAENSLIVV</sequence>
<protein>
    <recommendedName>
        <fullName evidence="4">Phosphoribosylglycinamide formyltransferase</fullName>
        <ecNumber evidence="4">2.1.2.2</ecNumber>
    </recommendedName>
    <alternativeName>
        <fullName evidence="4">5'-phosphoribosylglycinamide transformylase</fullName>
    </alternativeName>
    <alternativeName>
        <fullName evidence="4">GAR transformylase</fullName>
        <shortName evidence="4">GART</shortName>
    </alternativeName>
</protein>
<dbReference type="Gene3D" id="3.40.50.170">
    <property type="entry name" value="Formyl transferase, N-terminal domain"/>
    <property type="match status" value="1"/>
</dbReference>
<dbReference type="PANTHER" id="PTHR43369">
    <property type="entry name" value="PHOSPHORIBOSYLGLYCINAMIDE FORMYLTRANSFERASE"/>
    <property type="match status" value="1"/>
</dbReference>
<feature type="binding site" evidence="4">
    <location>
        <position position="118"/>
    </location>
    <ligand>
        <name>(6R)-10-formyltetrahydrofolate</name>
        <dbReference type="ChEBI" id="CHEBI:195366"/>
    </ligand>
</feature>
<dbReference type="GO" id="GO:0005829">
    <property type="term" value="C:cytosol"/>
    <property type="evidence" value="ECO:0007669"/>
    <property type="project" value="TreeGrafter"/>
</dbReference>
<evidence type="ECO:0000256" key="2">
    <source>
        <dbReference type="ARBA" id="ARBA00022679"/>
    </source>
</evidence>
<evidence type="ECO:0000256" key="4">
    <source>
        <dbReference type="HAMAP-Rule" id="MF_01930"/>
    </source>
</evidence>
<keyword evidence="7" id="KW-1185">Reference proteome</keyword>
<proteinExistence type="inferred from homology"/>
<gene>
    <name evidence="4 6" type="primary">purN</name>
    <name evidence="6" type="ORF">AOE01nite_05640</name>
</gene>
<comment type="similarity">
    <text evidence="4">Belongs to the GART family.</text>
</comment>
<feature type="binding site" evidence="4">
    <location>
        <position position="76"/>
    </location>
    <ligand>
        <name>(6R)-10-formyltetrahydrofolate</name>
        <dbReference type="ChEBI" id="CHEBI:195366"/>
    </ligand>
</feature>
<name>A0A511XHB6_9PROT</name>
<feature type="binding site" evidence="4">
    <location>
        <begin position="101"/>
        <end position="104"/>
    </location>
    <ligand>
        <name>(6R)-10-formyltetrahydrofolate</name>
        <dbReference type="ChEBI" id="CHEBI:195366"/>
    </ligand>
</feature>
<dbReference type="RefSeq" id="WP_261765912.1">
    <property type="nucleotide sequence ID" value="NZ_BJYG01000005.1"/>
</dbReference>
<dbReference type="NCBIfam" id="TIGR00639">
    <property type="entry name" value="PurN"/>
    <property type="match status" value="1"/>
</dbReference>
<evidence type="ECO:0000256" key="3">
    <source>
        <dbReference type="ARBA" id="ARBA00022755"/>
    </source>
</evidence>
<comment type="function">
    <text evidence="4">Catalyzes the transfer of a formyl group from 10-formyltetrahydrofolate to 5-phospho-ribosyl-glycinamide (GAR), producing 5-phospho-ribosyl-N-formylglycinamide (FGAR) and tetrahydrofolate.</text>
</comment>
<feature type="active site" description="Proton donor" evidence="4">
    <location>
        <position position="120"/>
    </location>
</feature>
<dbReference type="Pfam" id="PF00551">
    <property type="entry name" value="Formyl_trans_N"/>
    <property type="match status" value="1"/>
</dbReference>
<feature type="site" description="Raises pKa of active site His" evidence="4">
    <location>
        <position position="156"/>
    </location>
</feature>
<evidence type="ECO:0000256" key="1">
    <source>
        <dbReference type="ARBA" id="ARBA00005054"/>
    </source>
</evidence>
<comment type="pathway">
    <text evidence="1 4">Purine metabolism; IMP biosynthesis via de novo pathway; N(2)-formyl-N(1)-(5-phospho-D-ribosyl)glycinamide from N(1)-(5-phospho-D-ribosyl)glycinamide (10-formyl THF route): step 1/1.</text>
</comment>